<dbReference type="EMBL" id="CP092085">
    <property type="protein sequence ID" value="UUN96800.1"/>
    <property type="molecule type" value="Genomic_DNA"/>
</dbReference>
<dbReference type="Proteomes" id="UP000644140">
    <property type="component" value="Chromosome"/>
</dbReference>
<accession>A0A8I1DJ74</accession>
<feature type="region of interest" description="Disordered" evidence="2">
    <location>
        <begin position="580"/>
        <end position="601"/>
    </location>
</feature>
<protein>
    <submittedName>
        <fullName evidence="3">MobA family protein</fullName>
    </submittedName>
</protein>
<gene>
    <name evidence="3" type="ORF">I9054_015655</name>
</gene>
<reference evidence="3" key="1">
    <citation type="submission" date="2022-02" db="EMBL/GenBank/DDBJ databases">
        <title>Characterization of Tn125 harboring carbapenem-resistant Acinetobacter bereziniae clinical isolates.</title>
        <authorList>
            <person name="Wong N.-K."/>
            <person name="Pan Q."/>
        </authorList>
    </citation>
    <scope>NUCLEOTIDE SEQUENCE</scope>
    <source>
        <strain evidence="3">GD03393</strain>
    </source>
</reference>
<name>A0A8I1DJ74_ACIBZ</name>
<feature type="compositionally biased region" description="Basic and acidic residues" evidence="2">
    <location>
        <begin position="398"/>
        <end position="426"/>
    </location>
</feature>
<feature type="region of interest" description="Disordered" evidence="2">
    <location>
        <begin position="387"/>
        <end position="441"/>
    </location>
</feature>
<feature type="coiled-coil region" evidence="1">
    <location>
        <begin position="712"/>
        <end position="746"/>
    </location>
</feature>
<feature type="compositionally biased region" description="Basic and acidic residues" evidence="2">
    <location>
        <begin position="581"/>
        <end position="601"/>
    </location>
</feature>
<evidence type="ECO:0000256" key="1">
    <source>
        <dbReference type="SAM" id="Coils"/>
    </source>
</evidence>
<keyword evidence="1" id="KW-0175">Coiled coil</keyword>
<sequence length="809" mass="94350">MLIKMLRHGTGSAARAAAYVLDEKDHMNIIRPHVEVLCGDPHLFAKIADSSPFKHKYTSAVIAFAEEDRPTDVEIKDVLKQFEALAFSGLEPDQYHMTAVLHQELNGSKHIHILVPRLELRSGKAMNIAPPGRFQKHFHMLQDKLNFEYGWSDPNDPDRARFTKKGHETYLHAALKKIGKDRENYKQYIENLYLKLLSISLKQLEKKHAQVIPSELLVRNRDDFMQFVLNNKLASEVVKIREKQFSLVPPFGKKPIYFQGEMYERQFNIEKCSRTIRERIKSLEQVRTADRERGNDEQRTVNQISKYTRTPCAQLRDRAEQALQGARQTRADYNRQRYASVTAPEERDTDVDPRIEIISRRLEAEYQQYSNDAVIASQRNQYDNAKAYSAEQSPITTNDRRQSKLDQRTDSEQCPSHHTDPRKSEETVAAASRSGINSVDHSQPEIDFENIYSDGAWNVAAEYFNNITRELLYDTADLDQKRDRNLDGRQGQSFPSNYFSEMGRLQYTEFEQKNDSSNRAEYSSDLSMHCGEMSHERTATYDYSVSQRQRHTADDFGFTRTNEFSFDAIVAEYYARLARKRREDEKKAQRDRALRAEQQRRHEQDIENLRLQQSVRLEPSRDQFISEYWIDDQRVTIEAGKIRTVRATAAVTASERAATSRTEHFMRYTDQQTRALNSQLDQALRCSREAGDEFEKFTIAIPATNQEFKRDDAELHSEYEQFKQHMRRLREQADADQEHAASMQQQYQYDREHSAELTATILQLAKLVEEIVRLMMNFIATMLGQQYNIQRQPQVEAKQQKSNHSGPEF</sequence>
<evidence type="ECO:0000313" key="3">
    <source>
        <dbReference type="EMBL" id="UUN96800.1"/>
    </source>
</evidence>
<proteinExistence type="predicted"/>
<organism evidence="3 4">
    <name type="scientific">Acinetobacter bereziniae</name>
    <name type="common">Acinetobacter genomosp. 10</name>
    <dbReference type="NCBI Taxonomy" id="106648"/>
    <lineage>
        <taxon>Bacteria</taxon>
        <taxon>Pseudomonadati</taxon>
        <taxon>Pseudomonadota</taxon>
        <taxon>Gammaproteobacteria</taxon>
        <taxon>Moraxellales</taxon>
        <taxon>Moraxellaceae</taxon>
        <taxon>Acinetobacter</taxon>
    </lineage>
</organism>
<dbReference type="RefSeq" id="WP_198114718.1">
    <property type="nucleotide sequence ID" value="NZ_CP066121.1"/>
</dbReference>
<evidence type="ECO:0000313" key="4">
    <source>
        <dbReference type="Proteomes" id="UP000644140"/>
    </source>
</evidence>
<feature type="region of interest" description="Disordered" evidence="2">
    <location>
        <begin position="323"/>
        <end position="352"/>
    </location>
</feature>
<dbReference type="AlphaFoldDB" id="A0A8I1DJ74"/>
<evidence type="ECO:0000256" key="2">
    <source>
        <dbReference type="SAM" id="MobiDB-lite"/>
    </source>
</evidence>